<dbReference type="EMBL" id="ML120524">
    <property type="protein sequence ID" value="RPA90495.1"/>
    <property type="molecule type" value="Genomic_DNA"/>
</dbReference>
<protein>
    <submittedName>
        <fullName evidence="1">Uncharacterized protein</fullName>
    </submittedName>
</protein>
<evidence type="ECO:0000313" key="2">
    <source>
        <dbReference type="Proteomes" id="UP000276215"/>
    </source>
</evidence>
<organism evidence="1 2">
    <name type="scientific">Choiromyces venosus 120613-1</name>
    <dbReference type="NCBI Taxonomy" id="1336337"/>
    <lineage>
        <taxon>Eukaryota</taxon>
        <taxon>Fungi</taxon>
        <taxon>Dikarya</taxon>
        <taxon>Ascomycota</taxon>
        <taxon>Pezizomycotina</taxon>
        <taxon>Pezizomycetes</taxon>
        <taxon>Pezizales</taxon>
        <taxon>Tuberaceae</taxon>
        <taxon>Choiromyces</taxon>
    </lineage>
</organism>
<dbReference type="Proteomes" id="UP000276215">
    <property type="component" value="Unassembled WGS sequence"/>
</dbReference>
<dbReference type="AlphaFoldDB" id="A0A3N4IXE0"/>
<accession>A0A3N4IXE0</accession>
<name>A0A3N4IXE0_9PEZI</name>
<sequence>MPPKALGRSKVQPILKPLPANAFYAGIKKKPGLKRKLLSEKARTPPKPVENLYQSYDVSYKFRILSYWDTPLIPSGPTTMRKPTRVEVIQRFRIPGSNLTCWHKEEAEEKYIELWKSQQRVSRGGRRRK</sequence>
<evidence type="ECO:0000313" key="1">
    <source>
        <dbReference type="EMBL" id="RPA90495.1"/>
    </source>
</evidence>
<proteinExistence type="predicted"/>
<gene>
    <name evidence="1" type="ORF">L873DRAFT_1848778</name>
</gene>
<reference evidence="1 2" key="1">
    <citation type="journal article" date="2018" name="Nat. Ecol. Evol.">
        <title>Pezizomycetes genomes reveal the molecular basis of ectomycorrhizal truffle lifestyle.</title>
        <authorList>
            <person name="Murat C."/>
            <person name="Payen T."/>
            <person name="Noel B."/>
            <person name="Kuo A."/>
            <person name="Morin E."/>
            <person name="Chen J."/>
            <person name="Kohler A."/>
            <person name="Krizsan K."/>
            <person name="Balestrini R."/>
            <person name="Da Silva C."/>
            <person name="Montanini B."/>
            <person name="Hainaut M."/>
            <person name="Levati E."/>
            <person name="Barry K.W."/>
            <person name="Belfiori B."/>
            <person name="Cichocki N."/>
            <person name="Clum A."/>
            <person name="Dockter R.B."/>
            <person name="Fauchery L."/>
            <person name="Guy J."/>
            <person name="Iotti M."/>
            <person name="Le Tacon F."/>
            <person name="Lindquist E.A."/>
            <person name="Lipzen A."/>
            <person name="Malagnac F."/>
            <person name="Mello A."/>
            <person name="Molinier V."/>
            <person name="Miyauchi S."/>
            <person name="Poulain J."/>
            <person name="Riccioni C."/>
            <person name="Rubini A."/>
            <person name="Sitrit Y."/>
            <person name="Splivallo R."/>
            <person name="Traeger S."/>
            <person name="Wang M."/>
            <person name="Zifcakova L."/>
            <person name="Wipf D."/>
            <person name="Zambonelli A."/>
            <person name="Paolocci F."/>
            <person name="Nowrousian M."/>
            <person name="Ottonello S."/>
            <person name="Baldrian P."/>
            <person name="Spatafora J.W."/>
            <person name="Henrissat B."/>
            <person name="Nagy L.G."/>
            <person name="Aury J.M."/>
            <person name="Wincker P."/>
            <person name="Grigoriev I.V."/>
            <person name="Bonfante P."/>
            <person name="Martin F.M."/>
        </authorList>
    </citation>
    <scope>NUCLEOTIDE SEQUENCE [LARGE SCALE GENOMIC DNA]</scope>
    <source>
        <strain evidence="1 2">120613-1</strain>
    </source>
</reference>
<keyword evidence="2" id="KW-1185">Reference proteome</keyword>